<dbReference type="KEGG" id="ssoa:SULA_0777"/>
<evidence type="ECO:0000313" key="3">
    <source>
        <dbReference type="EMBL" id="AKA75848.1"/>
    </source>
</evidence>
<evidence type="ECO:0000313" key="7">
    <source>
        <dbReference type="EMBL" id="AZF72892.1"/>
    </source>
</evidence>
<keyword evidence="1" id="KW-0472">Membrane</keyword>
<dbReference type="EMBL" id="CP011055">
    <property type="protein sequence ID" value="AKA73150.1"/>
    <property type="molecule type" value="Genomic_DNA"/>
</dbReference>
<evidence type="ECO:0000313" key="5">
    <source>
        <dbReference type="EMBL" id="AZF67652.1"/>
    </source>
</evidence>
<dbReference type="Proteomes" id="UP000033057">
    <property type="component" value="Chromosome"/>
</dbReference>
<evidence type="ECO:0000313" key="16">
    <source>
        <dbReference type="Proteomes" id="UP000076770"/>
    </source>
</evidence>
<evidence type="ECO:0000313" key="18">
    <source>
        <dbReference type="Proteomes" id="UP000269431"/>
    </source>
</evidence>
<keyword evidence="1" id="KW-0812">Transmembrane</keyword>
<evidence type="ECO:0000313" key="20">
    <source>
        <dbReference type="Proteomes" id="UP000273443"/>
    </source>
</evidence>
<dbReference type="KEGG" id="ssol:SULB_0779"/>
<dbReference type="EMBL" id="CP011057">
    <property type="protein sequence ID" value="AKA78540.1"/>
    <property type="molecule type" value="Genomic_DNA"/>
</dbReference>
<name>A0A0E3JWN9_SACSO</name>
<dbReference type="OrthoDB" id="35174at2157"/>
<gene>
    <name evidence="12" type="ORF">SSOP1_3093</name>
    <name evidence="4" type="ORF">SULA_0777</name>
    <name evidence="2" type="ORF">SULB_0779</name>
    <name evidence="3" type="ORF">SULC_0777</name>
    <name evidence="5" type="ORF">SULG_03975</name>
    <name evidence="6" type="ORF">SULH_03975</name>
    <name evidence="7" type="ORF">SULI_03975</name>
    <name evidence="8" type="ORF">SULM_03975</name>
    <name evidence="9" type="ORF">SULN_03975</name>
    <name evidence="10" type="ORF">SULO_03985</name>
    <name evidence="11" type="ORF">SULZ_04035</name>
</gene>
<evidence type="ECO:0000313" key="8">
    <source>
        <dbReference type="EMBL" id="AZF75516.1"/>
    </source>
</evidence>
<dbReference type="EMBL" id="CP033239">
    <property type="protein sequence ID" value="AZF78124.1"/>
    <property type="molecule type" value="Genomic_DNA"/>
</dbReference>
<reference evidence="3" key="5">
    <citation type="submission" date="2018-10" db="EMBL/GenBank/DDBJ databases">
        <authorList>
            <person name="McCarthy S."/>
            <person name="Gradnigo J."/>
            <person name="Johnson T."/>
            <person name="Payne S."/>
            <person name="Lipzen A."/>
            <person name="Schackwitz W."/>
            <person name="Martin J."/>
            <person name="Moriyama E."/>
            <person name="Blum P."/>
        </authorList>
    </citation>
    <scope>NUCLEOTIDE SEQUENCE</scope>
    <source>
        <strain evidence="2">SARC-B</strain>
        <strain evidence="3">SARC-C</strain>
        <strain evidence="4">SULA</strain>
    </source>
</reference>
<reference evidence="13 14" key="1">
    <citation type="journal article" date="2015" name="Genome Announc.">
        <title>Complete Genome Sequence of Sulfolobus solfataricus Strain 98/2 and Evolved Derivatives.</title>
        <authorList>
            <person name="McCarthy S."/>
            <person name="Gradnigo J."/>
            <person name="Johnson T."/>
            <person name="Payne S."/>
            <person name="Lipzen A."/>
            <person name="Martin J."/>
            <person name="Schackwitz W."/>
            <person name="Moriyama E."/>
            <person name="Blum P."/>
        </authorList>
    </citation>
    <scope>NUCLEOTIDE SEQUENCE [LARGE SCALE GENOMIC DNA]</scope>
    <source>
        <strain evidence="13">98/2 SULC</strain>
        <strain evidence="2">SARC-B</strain>
        <strain evidence="3">SARC-C</strain>
        <strain evidence="4 15">SULA</strain>
        <strain evidence="14">SULB</strain>
    </source>
</reference>
<dbReference type="EMBL" id="CP033236">
    <property type="protein sequence ID" value="AZF70272.1"/>
    <property type="molecule type" value="Genomic_DNA"/>
</dbReference>
<accession>A0A0E3JWN9</accession>
<evidence type="ECO:0000313" key="13">
    <source>
        <dbReference type="Proteomes" id="UP000033057"/>
    </source>
</evidence>
<feature type="transmembrane region" description="Helical" evidence="1">
    <location>
        <begin position="189"/>
        <end position="207"/>
    </location>
</feature>
<reference evidence="17 18" key="4">
    <citation type="journal article" date="2018" name="Proc. Natl. Acad. Sci. U.S.A.">
        <title>Nonmutational mechanism of inheritance in the Archaeon Sulfolobus solfataricus.</title>
        <authorList>
            <person name="Payne S."/>
            <person name="McCarthy S."/>
            <person name="Johnson T."/>
            <person name="North E."/>
            <person name="Blum P."/>
        </authorList>
    </citation>
    <scope>NUCLEOTIDE SEQUENCE [LARGE SCALE GENOMIC DNA]</scope>
    <source>
        <strain evidence="6 17">SARC-H</strain>
        <strain evidence="7 21">SARC-I</strain>
        <strain evidence="9 22">SARC-N</strain>
        <strain evidence="10 23">SARC-O</strain>
        <strain evidence="11 18">SUL120</strain>
        <strain evidence="5 19">SULG</strain>
        <strain evidence="8 20">SULM</strain>
    </source>
</reference>
<evidence type="ECO:0000313" key="21">
    <source>
        <dbReference type="Proteomes" id="UP000275843"/>
    </source>
</evidence>
<dbReference type="Proteomes" id="UP000273443">
    <property type="component" value="Chromosome"/>
</dbReference>
<dbReference type="EMBL" id="CP033235">
    <property type="protein sequence ID" value="AZF67652.1"/>
    <property type="molecule type" value="Genomic_DNA"/>
</dbReference>
<keyword evidence="1" id="KW-1133">Transmembrane helix</keyword>
<dbReference type="PATRIC" id="fig|2287.6.peg.818"/>
<evidence type="ECO:0000313" key="14">
    <source>
        <dbReference type="Proteomes" id="UP000033085"/>
    </source>
</evidence>
<proteinExistence type="predicted"/>
<evidence type="ECO:0000313" key="2">
    <source>
        <dbReference type="EMBL" id="AKA73150.1"/>
    </source>
</evidence>
<dbReference type="AlphaFoldDB" id="A0A0E3JWN9"/>
<dbReference type="Proteomes" id="UP000275843">
    <property type="component" value="Chromosome"/>
</dbReference>
<dbReference type="EMBL" id="CP033237">
    <property type="protein sequence ID" value="AZF72892.1"/>
    <property type="molecule type" value="Genomic_DNA"/>
</dbReference>
<dbReference type="Proteomes" id="UP000273194">
    <property type="component" value="Chromosome"/>
</dbReference>
<evidence type="ECO:0000313" key="12">
    <source>
        <dbReference type="EMBL" id="SAI86647.1"/>
    </source>
</evidence>
<organism evidence="3 13">
    <name type="scientific">Saccharolobus solfataricus</name>
    <name type="common">Sulfolobus solfataricus</name>
    <dbReference type="NCBI Taxonomy" id="2287"/>
    <lineage>
        <taxon>Archaea</taxon>
        <taxon>Thermoproteota</taxon>
        <taxon>Thermoprotei</taxon>
        <taxon>Sulfolobales</taxon>
        <taxon>Sulfolobaceae</taxon>
        <taxon>Saccharolobus</taxon>
    </lineage>
</organism>
<reference evidence="16" key="2">
    <citation type="submission" date="2016-04" db="EMBL/GenBank/DDBJ databases">
        <authorList>
            <person name="Shah S.A."/>
            <person name="Garrett R.A."/>
        </authorList>
    </citation>
    <scope>NUCLEOTIDE SEQUENCE [LARGE SCALE GENOMIC DNA]</scope>
    <source>
        <strain evidence="16">ATCC 35091 / DSM 1616 / JCM 8930 / NBRC 15331 / P1</strain>
    </source>
</reference>
<evidence type="ECO:0000313" key="17">
    <source>
        <dbReference type="Proteomes" id="UP000267993"/>
    </source>
</evidence>
<evidence type="ECO:0000313" key="15">
    <source>
        <dbReference type="Proteomes" id="UP000033106"/>
    </source>
</evidence>
<evidence type="ECO:0000313" key="23">
    <source>
        <dbReference type="Proteomes" id="UP000282269"/>
    </source>
</evidence>
<dbReference type="EMBL" id="CP033238">
    <property type="protein sequence ID" value="AZF75516.1"/>
    <property type="molecule type" value="Genomic_DNA"/>
</dbReference>
<dbReference type="KEGG" id="ssof:SULC_0777"/>
<dbReference type="RefSeq" id="WP_009992645.1">
    <property type="nucleotide sequence ID" value="NZ_CP011055.2"/>
</dbReference>
<dbReference type="Proteomes" id="UP000267993">
    <property type="component" value="Chromosome"/>
</dbReference>
<dbReference type="Proteomes" id="UP000269431">
    <property type="component" value="Chromosome"/>
</dbReference>
<dbReference type="Proteomes" id="UP000076770">
    <property type="component" value="Chromosome i"/>
</dbReference>
<dbReference type="EMBL" id="CP033240">
    <property type="protein sequence ID" value="AZF80729.1"/>
    <property type="molecule type" value="Genomic_DNA"/>
</dbReference>
<dbReference type="Proteomes" id="UP000282269">
    <property type="component" value="Chromosome"/>
</dbReference>
<dbReference type="GeneID" id="44128721"/>
<dbReference type="Proteomes" id="UP000278715">
    <property type="component" value="Chromosome"/>
</dbReference>
<dbReference type="EMBL" id="CP033241">
    <property type="protein sequence ID" value="AZF83337.1"/>
    <property type="molecule type" value="Genomic_DNA"/>
</dbReference>
<evidence type="ECO:0000313" key="19">
    <source>
        <dbReference type="Proteomes" id="UP000273194"/>
    </source>
</evidence>
<protein>
    <submittedName>
        <fullName evidence="3">Uncharacterized protein</fullName>
    </submittedName>
</protein>
<dbReference type="Proteomes" id="UP000033106">
    <property type="component" value="Chromosome"/>
</dbReference>
<evidence type="ECO:0000313" key="6">
    <source>
        <dbReference type="EMBL" id="AZF70272.1"/>
    </source>
</evidence>
<dbReference type="EMBL" id="LT549890">
    <property type="protein sequence ID" value="SAI86647.1"/>
    <property type="molecule type" value="Genomic_DNA"/>
</dbReference>
<evidence type="ECO:0000313" key="4">
    <source>
        <dbReference type="EMBL" id="AKA78540.1"/>
    </source>
</evidence>
<evidence type="ECO:0000313" key="10">
    <source>
        <dbReference type="EMBL" id="AZF80729.1"/>
    </source>
</evidence>
<reference evidence="12" key="3">
    <citation type="submission" date="2016-04" db="EMBL/GenBank/DDBJ databases">
        <authorList>
            <person name="Evans L.H."/>
            <person name="Alamgir A."/>
            <person name="Owens N."/>
            <person name="Weber N.D."/>
            <person name="Virtaneva K."/>
            <person name="Barbian K."/>
            <person name="Babar A."/>
            <person name="Rosenke K."/>
        </authorList>
    </citation>
    <scope>NUCLEOTIDE SEQUENCE</scope>
    <source>
        <strain evidence="12">P1</strain>
    </source>
</reference>
<sequence>MVYRQCIRWKKGLVNTQCEIEVQISDDDEVYVIKNGIVKRVKGENDIIPYINTISPAFRALVLSKLPNNMSENLYRLVYKTQPFGEIRKVSDRTYSIWGGHYPSFVTFLNLPSEVIKYLPPSRMIEIDPQYYAHIEPLYKSMEKHSEWANDTAYFYGNQVCIALRGCTSFGDEAYSVKDIDQNLNVIKLWLFHIILGSGTIVINGGVKSLEKFLMLRYDKGFEFLESKEEAGKLEIEINDRKIKITLNDDELLSLDYTSSRYIKFSYPLSWKSRYSISDFVSSLKMWKGS</sequence>
<evidence type="ECO:0000313" key="22">
    <source>
        <dbReference type="Proteomes" id="UP000278715"/>
    </source>
</evidence>
<evidence type="ECO:0000313" key="11">
    <source>
        <dbReference type="EMBL" id="AZF83337.1"/>
    </source>
</evidence>
<dbReference type="Proteomes" id="UP000033085">
    <property type="component" value="Chromosome"/>
</dbReference>
<evidence type="ECO:0000256" key="1">
    <source>
        <dbReference type="SAM" id="Phobius"/>
    </source>
</evidence>
<evidence type="ECO:0000313" key="9">
    <source>
        <dbReference type="EMBL" id="AZF78124.1"/>
    </source>
</evidence>
<dbReference type="EMBL" id="CP011056">
    <property type="protein sequence ID" value="AKA75848.1"/>
    <property type="molecule type" value="Genomic_DNA"/>
</dbReference>